<protein>
    <submittedName>
        <fullName evidence="3">DedD protein</fullName>
    </submittedName>
</protein>
<keyword evidence="1" id="KW-0472">Membrane</keyword>
<proteinExistence type="predicted"/>
<dbReference type="Gene3D" id="3.30.70.1070">
    <property type="entry name" value="Sporulation related repeat"/>
    <property type="match status" value="1"/>
</dbReference>
<evidence type="ECO:0000259" key="2">
    <source>
        <dbReference type="PROSITE" id="PS51724"/>
    </source>
</evidence>
<dbReference type="RefSeq" id="WP_085282753.1">
    <property type="nucleotide sequence ID" value="NZ_FOBI01000001.1"/>
</dbReference>
<gene>
    <name evidence="3" type="ORF">SAMN05216262_101282</name>
</gene>
<dbReference type="Pfam" id="PF05036">
    <property type="entry name" value="SPOR"/>
    <property type="match status" value="1"/>
</dbReference>
<dbReference type="PANTHER" id="PTHR38687">
    <property type="entry name" value="CELL DIVISION PROTEIN DEDD-RELATED"/>
    <property type="match status" value="1"/>
</dbReference>
<evidence type="ECO:0000256" key="1">
    <source>
        <dbReference type="SAM" id="Phobius"/>
    </source>
</evidence>
<dbReference type="GO" id="GO:0032153">
    <property type="term" value="C:cell division site"/>
    <property type="evidence" value="ECO:0007669"/>
    <property type="project" value="TreeGrafter"/>
</dbReference>
<dbReference type="InterPro" id="IPR036680">
    <property type="entry name" value="SPOR-like_sf"/>
</dbReference>
<dbReference type="Proteomes" id="UP000199297">
    <property type="component" value="Unassembled WGS sequence"/>
</dbReference>
<organism evidence="3 4">
    <name type="scientific">Colwellia chukchiensis</name>
    <dbReference type="NCBI Taxonomy" id="641665"/>
    <lineage>
        <taxon>Bacteria</taxon>
        <taxon>Pseudomonadati</taxon>
        <taxon>Pseudomonadota</taxon>
        <taxon>Gammaproteobacteria</taxon>
        <taxon>Alteromonadales</taxon>
        <taxon>Colwelliaceae</taxon>
        <taxon>Colwellia</taxon>
    </lineage>
</organism>
<dbReference type="SUPFAM" id="SSF110997">
    <property type="entry name" value="Sporulation related repeat"/>
    <property type="match status" value="1"/>
</dbReference>
<dbReference type="InterPro" id="IPR007730">
    <property type="entry name" value="SPOR-like_dom"/>
</dbReference>
<dbReference type="STRING" id="641665.GCA_002104455_00422"/>
<dbReference type="EMBL" id="FOBI01000001">
    <property type="protein sequence ID" value="SEK40622.1"/>
    <property type="molecule type" value="Genomic_DNA"/>
</dbReference>
<sequence>MSTPFQNRLVGTIIVAAVAIIFLPDVLDGDKKTYQDNFETLPKAPPVQLADAKVAFPEEKLAKIPAKVISDDTALDDVSAVNVETALDEKHVTVSSMAKTADFTETTSQAADKADTPVEKDTTPSKAVVKQAWAIQLGSFRHQNNVDDLVSKLKKAGYTVFTRPINTKSGKLTKVFVGPELIKSSLENKLPELKKLTNVQGKVARFYPTKQ</sequence>
<dbReference type="PANTHER" id="PTHR38687:SF1">
    <property type="entry name" value="CELL DIVISION PROTEIN DEDD"/>
    <property type="match status" value="1"/>
</dbReference>
<name>A0A1H7GU98_9GAMM</name>
<dbReference type="PROSITE" id="PS51724">
    <property type="entry name" value="SPOR"/>
    <property type="match status" value="1"/>
</dbReference>
<dbReference type="GO" id="GO:0042834">
    <property type="term" value="F:peptidoglycan binding"/>
    <property type="evidence" value="ECO:0007669"/>
    <property type="project" value="InterPro"/>
</dbReference>
<dbReference type="InterPro" id="IPR052521">
    <property type="entry name" value="Cell_div_SPOR-domain"/>
</dbReference>
<keyword evidence="1" id="KW-0812">Transmembrane</keyword>
<keyword evidence="4" id="KW-1185">Reference proteome</keyword>
<dbReference type="GO" id="GO:0030428">
    <property type="term" value="C:cell septum"/>
    <property type="evidence" value="ECO:0007669"/>
    <property type="project" value="TreeGrafter"/>
</dbReference>
<reference evidence="4" key="1">
    <citation type="submission" date="2016-10" db="EMBL/GenBank/DDBJ databases">
        <authorList>
            <person name="Varghese N."/>
            <person name="Submissions S."/>
        </authorList>
    </citation>
    <scope>NUCLEOTIDE SEQUENCE [LARGE SCALE GENOMIC DNA]</scope>
    <source>
        <strain evidence="4">CGMCC 1.9127</strain>
    </source>
</reference>
<accession>A0A1H7GU98</accession>
<dbReference type="AlphaFoldDB" id="A0A1H7GU98"/>
<evidence type="ECO:0000313" key="3">
    <source>
        <dbReference type="EMBL" id="SEK40622.1"/>
    </source>
</evidence>
<keyword evidence="1" id="KW-1133">Transmembrane helix</keyword>
<evidence type="ECO:0000313" key="4">
    <source>
        <dbReference type="Proteomes" id="UP000199297"/>
    </source>
</evidence>
<feature type="transmembrane region" description="Helical" evidence="1">
    <location>
        <begin position="9"/>
        <end position="27"/>
    </location>
</feature>
<feature type="domain" description="SPOR" evidence="2">
    <location>
        <begin position="127"/>
        <end position="206"/>
    </location>
</feature>
<dbReference type="GO" id="GO:0032506">
    <property type="term" value="P:cytokinetic process"/>
    <property type="evidence" value="ECO:0007669"/>
    <property type="project" value="TreeGrafter"/>
</dbReference>
<dbReference type="OrthoDB" id="7069135at2"/>